<feature type="domain" description="PPE family C-terminal" evidence="3">
    <location>
        <begin position="290"/>
        <end position="355"/>
    </location>
</feature>
<name>A0ABS5RQQ1_9MYCO</name>
<evidence type="ECO:0000313" key="4">
    <source>
        <dbReference type="EMBL" id="MBS9535294.1"/>
    </source>
</evidence>
<organism evidence="4 5">
    <name type="scientific">Mycolicibacter acidiphilus</name>
    <dbReference type="NCBI Taxonomy" id="2835306"/>
    <lineage>
        <taxon>Bacteria</taxon>
        <taxon>Bacillati</taxon>
        <taxon>Actinomycetota</taxon>
        <taxon>Actinomycetes</taxon>
        <taxon>Mycobacteriales</taxon>
        <taxon>Mycobacteriaceae</taxon>
        <taxon>Mycolicibacter</taxon>
    </lineage>
</organism>
<comment type="caution">
    <text evidence="4">The sequence shown here is derived from an EMBL/GenBank/DDBJ whole genome shotgun (WGS) entry which is preliminary data.</text>
</comment>
<dbReference type="SUPFAM" id="SSF140459">
    <property type="entry name" value="PE/PPE dimer-like"/>
    <property type="match status" value="1"/>
</dbReference>
<dbReference type="Gene3D" id="1.20.1260.20">
    <property type="entry name" value="PPE superfamily"/>
    <property type="match status" value="1"/>
</dbReference>
<protein>
    <submittedName>
        <fullName evidence="4">PPE family protein</fullName>
    </submittedName>
</protein>
<dbReference type="Pfam" id="PF00823">
    <property type="entry name" value="PPE"/>
    <property type="match status" value="1"/>
</dbReference>
<reference evidence="4 5" key="1">
    <citation type="submission" date="2021-05" db="EMBL/GenBank/DDBJ databases">
        <title>Mycobacterium acidophilum sp. nov., an extremely acid-tolerant member of the genus Mycobacterium.</title>
        <authorList>
            <person name="Xia J."/>
        </authorList>
    </citation>
    <scope>NUCLEOTIDE SEQUENCE [LARGE SCALE GENOMIC DNA]</scope>
    <source>
        <strain evidence="4 5">M1</strain>
    </source>
</reference>
<evidence type="ECO:0000313" key="5">
    <source>
        <dbReference type="Proteomes" id="UP001519535"/>
    </source>
</evidence>
<proteinExistence type="inferred from homology"/>
<sequence>MDFGALPPEVNSGRMYAGAGPGPMLAAAAAWEGLAAELHSAAVGYGSAVSDLSDGWHGPSAESMAAAATPFTEWLAATAAQAEQTATQAIAAAAAYEAAFAATVPPPVIAANRSLLLMLIATNILGQNTTAIAGTEAHYAEMWAQDATAMYSYAGAAAAATRLAPFAAAPSTTGRGGAAAALSTVPDALRGVAGSASSALDEVNRGLSGLSGLLGNLGGPWSPFGTMANVGTSWLTSMQILALAQNVPGVVSMLSGAPPVTGALGPLSGGFISYQAPLAAGTGTAVSSVSAVTGQSSLVGSLSVPSAWSAKAPAVRLLSASLPSSATPVNIASTSGMFNEMALSSLAGRAVGGTTVHAVAGGGSRVIGKAPDTEQLTTATILVIPVAEE</sequence>
<dbReference type="PANTHER" id="PTHR46766">
    <property type="entry name" value="GLUTAMINE-RICH PROTEIN 2"/>
    <property type="match status" value="1"/>
</dbReference>
<comment type="similarity">
    <text evidence="1">Belongs to the mycobacterial PPE family.</text>
</comment>
<feature type="domain" description="PPE" evidence="2">
    <location>
        <begin position="2"/>
        <end position="163"/>
    </location>
</feature>
<dbReference type="InterPro" id="IPR022171">
    <property type="entry name" value="PPE_C"/>
</dbReference>
<evidence type="ECO:0000259" key="3">
    <source>
        <dbReference type="Pfam" id="PF12484"/>
    </source>
</evidence>
<gene>
    <name evidence="4" type="ORF">KIH27_17045</name>
</gene>
<evidence type="ECO:0000259" key="2">
    <source>
        <dbReference type="Pfam" id="PF00823"/>
    </source>
</evidence>
<accession>A0ABS5RQQ1</accession>
<dbReference type="Pfam" id="PF12484">
    <property type="entry name" value="PPE-SVP"/>
    <property type="match status" value="1"/>
</dbReference>
<dbReference type="InterPro" id="IPR000030">
    <property type="entry name" value="PPE_dom"/>
</dbReference>
<dbReference type="EMBL" id="JAHCLR010000040">
    <property type="protein sequence ID" value="MBS9535294.1"/>
    <property type="molecule type" value="Genomic_DNA"/>
</dbReference>
<dbReference type="Proteomes" id="UP001519535">
    <property type="component" value="Unassembled WGS sequence"/>
</dbReference>
<dbReference type="RefSeq" id="WP_214094155.1">
    <property type="nucleotide sequence ID" value="NZ_JAHCLR010000040.1"/>
</dbReference>
<keyword evidence="5" id="KW-1185">Reference proteome</keyword>
<dbReference type="PANTHER" id="PTHR46766:SF1">
    <property type="entry name" value="GLUTAMINE-RICH PROTEIN 2"/>
    <property type="match status" value="1"/>
</dbReference>
<evidence type="ECO:0000256" key="1">
    <source>
        <dbReference type="ARBA" id="ARBA00010652"/>
    </source>
</evidence>
<dbReference type="InterPro" id="IPR038332">
    <property type="entry name" value="PPE_sf"/>
</dbReference>